<keyword evidence="3" id="KW-1185">Reference proteome</keyword>
<feature type="domain" description="SUEL-type lectin" evidence="2">
    <location>
        <begin position="306"/>
        <end position="445"/>
    </location>
</feature>
<dbReference type="GO" id="GO:0030246">
    <property type="term" value="F:carbohydrate binding"/>
    <property type="evidence" value="ECO:0007669"/>
    <property type="project" value="UniProtKB-KW"/>
</dbReference>
<dbReference type="CDD" id="cd22836">
    <property type="entry name" value="Gal_Rha_Lectin_RBL_rpt2"/>
    <property type="match status" value="1"/>
</dbReference>
<keyword evidence="1" id="KW-0430">Lectin</keyword>
<evidence type="ECO:0000259" key="2">
    <source>
        <dbReference type="PROSITE" id="PS50228"/>
    </source>
</evidence>
<evidence type="ECO:0000256" key="1">
    <source>
        <dbReference type="ARBA" id="ARBA00022734"/>
    </source>
</evidence>
<dbReference type="AlphaFoldDB" id="A0A8M1KWD9"/>
<organism evidence="3 4">
    <name type="scientific">Clupea harengus</name>
    <name type="common">Atlantic herring</name>
    <dbReference type="NCBI Taxonomy" id="7950"/>
    <lineage>
        <taxon>Eukaryota</taxon>
        <taxon>Metazoa</taxon>
        <taxon>Chordata</taxon>
        <taxon>Craniata</taxon>
        <taxon>Vertebrata</taxon>
        <taxon>Euteleostomi</taxon>
        <taxon>Actinopterygii</taxon>
        <taxon>Neopterygii</taxon>
        <taxon>Teleostei</taxon>
        <taxon>Clupei</taxon>
        <taxon>Clupeiformes</taxon>
        <taxon>Clupeoidei</taxon>
        <taxon>Clupeidae</taxon>
        <taxon>Clupea</taxon>
    </lineage>
</organism>
<dbReference type="FunFam" id="2.60.120.740:FF:000001">
    <property type="entry name" value="Adhesion G protein-coupled receptor L2"/>
    <property type="match status" value="1"/>
</dbReference>
<dbReference type="OrthoDB" id="1100386at2759"/>
<dbReference type="RefSeq" id="XP_042565909.1">
    <property type="nucleotide sequence ID" value="XM_042709975.1"/>
</dbReference>
<dbReference type="PANTHER" id="PTHR46780">
    <property type="entry name" value="PROTEIN EVA-1"/>
    <property type="match status" value="1"/>
</dbReference>
<gene>
    <name evidence="4" type="primary">LOC116223881</name>
</gene>
<dbReference type="GeneID" id="116223881"/>
<dbReference type="Proteomes" id="UP000515152">
    <property type="component" value="Chromosome 15"/>
</dbReference>
<dbReference type="KEGG" id="char:116223881"/>
<reference evidence="4" key="1">
    <citation type="submission" date="2025-08" db="UniProtKB">
        <authorList>
            <consortium name="RefSeq"/>
        </authorList>
    </citation>
    <scope>IDENTIFICATION</scope>
</reference>
<dbReference type="InterPro" id="IPR000922">
    <property type="entry name" value="Lectin_gal-bd_dom"/>
</dbReference>
<dbReference type="PROSITE" id="PS50228">
    <property type="entry name" value="SUEL_LECTIN"/>
    <property type="match status" value="3"/>
</dbReference>
<dbReference type="Pfam" id="PF02140">
    <property type="entry name" value="SUEL_Lectin"/>
    <property type="match status" value="3"/>
</dbReference>
<sequence>MDAARRLGSRGKDDATARKPKVSFFNDYSAEVVRRRKAFDDTKTRLRKMNVIYALLYPATLRVTVDGKQKRFDSPKDGALLAQSLEGRKVLSKHQLQFFTCLSKYNVCPSNPGSNVIHIKKANYGRTDETTCSSGRPADQLSNTNCYAPTTLPIISERCEGRTKCRLQASNSIFSDPCGGTYKYLDISYSCVPPISHVRISHATRSGGIPIEPETTLKFDCHSKCEGRTKCRLQASNSIFSDPCGGTYKYLDISYSCVPPSKEPEHLITTIVHYKCNMFICQLNILVVKTSTAIFYLLVKYNVWPSNPGSNVIHIKKANYGRTDETTCSSGRPAHQLSNTNCYAPTTLPIISERSVHDTKVLLCKWVSLYSSLLVKAGCYVRFKSKTASFQTLSLNLQVPSLNDWGVLSRTCEGRTKCRLQASNSIFSDPCGGTYKYLDISYSCVPPSKEPEHLITTIVHYKCNMFIVTRMMSGF</sequence>
<protein>
    <submittedName>
        <fullName evidence="4">Uncharacterized protein LOC116223881</fullName>
    </submittedName>
</protein>
<proteinExistence type="predicted"/>
<evidence type="ECO:0000313" key="4">
    <source>
        <dbReference type="RefSeq" id="XP_042565909.1"/>
    </source>
</evidence>
<accession>A0A8M1KWD9</accession>
<feature type="domain" description="SUEL-type lectin" evidence="2">
    <location>
        <begin position="224"/>
        <end position="258"/>
    </location>
</feature>
<name>A0A8M1KWD9_CLUHA</name>
<feature type="domain" description="SUEL-type lectin" evidence="2">
    <location>
        <begin position="108"/>
        <end position="192"/>
    </location>
</feature>
<evidence type="ECO:0000313" key="3">
    <source>
        <dbReference type="Proteomes" id="UP000515152"/>
    </source>
</evidence>